<evidence type="ECO:0000313" key="1">
    <source>
        <dbReference type="EMBL" id="CAH2101984.1"/>
    </source>
</evidence>
<organism evidence="1 2">
    <name type="scientific">Euphydryas editha</name>
    <name type="common">Edith's checkerspot</name>
    <dbReference type="NCBI Taxonomy" id="104508"/>
    <lineage>
        <taxon>Eukaryota</taxon>
        <taxon>Metazoa</taxon>
        <taxon>Ecdysozoa</taxon>
        <taxon>Arthropoda</taxon>
        <taxon>Hexapoda</taxon>
        <taxon>Insecta</taxon>
        <taxon>Pterygota</taxon>
        <taxon>Neoptera</taxon>
        <taxon>Endopterygota</taxon>
        <taxon>Lepidoptera</taxon>
        <taxon>Glossata</taxon>
        <taxon>Ditrysia</taxon>
        <taxon>Papilionoidea</taxon>
        <taxon>Nymphalidae</taxon>
        <taxon>Nymphalinae</taxon>
        <taxon>Euphydryas</taxon>
    </lineage>
</organism>
<dbReference type="AlphaFoldDB" id="A0AAU9UTQ0"/>
<accession>A0AAU9UTQ0</accession>
<evidence type="ECO:0000313" key="2">
    <source>
        <dbReference type="Proteomes" id="UP001153954"/>
    </source>
</evidence>
<protein>
    <submittedName>
        <fullName evidence="1">Uncharacterized protein</fullName>
    </submittedName>
</protein>
<dbReference type="Proteomes" id="UP001153954">
    <property type="component" value="Unassembled WGS sequence"/>
</dbReference>
<name>A0AAU9UTQ0_EUPED</name>
<gene>
    <name evidence="1" type="ORF">EEDITHA_LOCUS16682</name>
</gene>
<keyword evidence="2" id="KW-1185">Reference proteome</keyword>
<sequence>MVVTKCENFNKASFEQTDPRKYQKRYIKLEAEIQRTGGTKKAFKELREQGMEWIPKLKSNRSKQVTSRREIQQLATDYYRSLYANNESERENKAHKIPNTKAENVPSIFIQEVQKAISSQKLEKAPGPDNIPNELIRDQIWKILVQS</sequence>
<reference evidence="1" key="1">
    <citation type="submission" date="2022-03" db="EMBL/GenBank/DDBJ databases">
        <authorList>
            <person name="Tunstrom K."/>
        </authorList>
    </citation>
    <scope>NUCLEOTIDE SEQUENCE</scope>
</reference>
<dbReference type="EMBL" id="CAKOGL010000025">
    <property type="protein sequence ID" value="CAH2101984.1"/>
    <property type="molecule type" value="Genomic_DNA"/>
</dbReference>
<proteinExistence type="predicted"/>
<comment type="caution">
    <text evidence="1">The sequence shown here is derived from an EMBL/GenBank/DDBJ whole genome shotgun (WGS) entry which is preliminary data.</text>
</comment>